<dbReference type="Proteomes" id="UP000029223">
    <property type="component" value="Unassembled WGS sequence"/>
</dbReference>
<comment type="caution">
    <text evidence="1">The sequence shown here is derived from an EMBL/GenBank/DDBJ whole genome shotgun (WGS) entry which is preliminary data.</text>
</comment>
<dbReference type="EMBL" id="BBMS01000001">
    <property type="protein sequence ID" value="GAL23858.1"/>
    <property type="molecule type" value="Genomic_DNA"/>
</dbReference>
<protein>
    <submittedName>
        <fullName evidence="1">Phosphate transport system permease protein PstA</fullName>
    </submittedName>
</protein>
<keyword evidence="2" id="KW-1185">Reference proteome</keyword>
<sequence>MYQWQDDNGSALIGQVYSKTWVPTYNIPNANELLPQEALEAGKVERYSIKIANRDLYGIDFVSLLSSELHQQQNPSDLVVIERTRGGDFSDEFWL</sequence>
<organism evidence="1 2">
    <name type="scientific">Vibrio variabilis</name>
    <dbReference type="NCBI Taxonomy" id="990271"/>
    <lineage>
        <taxon>Bacteria</taxon>
        <taxon>Pseudomonadati</taxon>
        <taxon>Pseudomonadota</taxon>
        <taxon>Gammaproteobacteria</taxon>
        <taxon>Vibrionales</taxon>
        <taxon>Vibrionaceae</taxon>
        <taxon>Vibrio</taxon>
    </lineage>
</organism>
<reference evidence="2" key="1">
    <citation type="submission" date="2014-09" db="EMBL/GenBank/DDBJ databases">
        <title>Vibrio variabilis JCM 19239. (C206) whole genome shotgun sequence.</title>
        <authorList>
            <person name="Sawabe T."/>
            <person name="Meirelles P."/>
            <person name="Nakanishi M."/>
            <person name="Sayaka M."/>
            <person name="Hattori M."/>
            <person name="Ohkuma M."/>
        </authorList>
    </citation>
    <scope>NUCLEOTIDE SEQUENCE [LARGE SCALE GENOMIC DNA]</scope>
    <source>
        <strain evidence="2">JCM 19239</strain>
    </source>
</reference>
<evidence type="ECO:0000313" key="2">
    <source>
        <dbReference type="Proteomes" id="UP000029223"/>
    </source>
</evidence>
<evidence type="ECO:0000313" key="1">
    <source>
        <dbReference type="EMBL" id="GAL23858.1"/>
    </source>
</evidence>
<gene>
    <name evidence="1" type="ORF">JCM19239_7812</name>
</gene>
<name>A0ABQ0J524_9VIBR</name>
<proteinExistence type="predicted"/>
<accession>A0ABQ0J524</accession>